<feature type="domain" description="Alpha-type protein kinase" evidence="8">
    <location>
        <begin position="362"/>
        <end position="582"/>
    </location>
</feature>
<reference evidence="9" key="1">
    <citation type="submission" date="2023-06" db="EMBL/GenBank/DDBJ databases">
        <title>Genome-scale phylogeny and comparative genomics of the fungal order Sordariales.</title>
        <authorList>
            <consortium name="Lawrence Berkeley National Laboratory"/>
            <person name="Hensen N."/>
            <person name="Bonometti L."/>
            <person name="Westerberg I."/>
            <person name="Brannstrom I.O."/>
            <person name="Guillou S."/>
            <person name="Cros-Aarteil S."/>
            <person name="Calhoun S."/>
            <person name="Haridas S."/>
            <person name="Kuo A."/>
            <person name="Mondo S."/>
            <person name="Pangilinan J."/>
            <person name="Riley R."/>
            <person name="Labutti K."/>
            <person name="Andreopoulos B."/>
            <person name="Lipzen A."/>
            <person name="Chen C."/>
            <person name="Yanf M."/>
            <person name="Daum C."/>
            <person name="Ng V."/>
            <person name="Clum A."/>
            <person name="Steindorff A."/>
            <person name="Ohm R."/>
            <person name="Martin F."/>
            <person name="Silar P."/>
            <person name="Natvig D."/>
            <person name="Lalanne C."/>
            <person name="Gautier V."/>
            <person name="Ament-Velasquez S.L."/>
            <person name="Kruys A."/>
            <person name="Hutchinson M.I."/>
            <person name="Powell A.J."/>
            <person name="Barry K."/>
            <person name="Miller A.N."/>
            <person name="Grigoriev I.V."/>
            <person name="Debuchy R."/>
            <person name="Gladieux P."/>
            <person name="Thoren M.H."/>
            <person name="Johannesson H."/>
        </authorList>
    </citation>
    <scope>NUCLEOTIDE SEQUENCE</scope>
    <source>
        <strain evidence="9">CBS 540.89</strain>
    </source>
</reference>
<gene>
    <name evidence="9" type="ORF">B0T21DRAFT_379721</name>
</gene>
<evidence type="ECO:0000256" key="1">
    <source>
        <dbReference type="ARBA" id="ARBA00004613"/>
    </source>
</evidence>
<proteinExistence type="predicted"/>
<evidence type="ECO:0000256" key="2">
    <source>
        <dbReference type="ARBA" id="ARBA00022525"/>
    </source>
</evidence>
<dbReference type="SUPFAM" id="SSF56112">
    <property type="entry name" value="Protein kinase-like (PK-like)"/>
    <property type="match status" value="1"/>
</dbReference>
<keyword evidence="5" id="KW-0732">Signal</keyword>
<dbReference type="GO" id="GO:0004674">
    <property type="term" value="F:protein serine/threonine kinase activity"/>
    <property type="evidence" value="ECO:0007669"/>
    <property type="project" value="UniProtKB-KW"/>
</dbReference>
<name>A0AA40EY76_9PEZI</name>
<evidence type="ECO:0000259" key="7">
    <source>
        <dbReference type="PROSITE" id="PS50234"/>
    </source>
</evidence>
<keyword evidence="4" id="KW-0808">Transferase</keyword>
<keyword evidence="2" id="KW-0964">Secreted</keyword>
<evidence type="ECO:0008006" key="11">
    <source>
        <dbReference type="Google" id="ProtNLM"/>
    </source>
</evidence>
<sequence>MSTPSQISLDGVRPSVVDSASRISLRSTFSTTSAASSTLRVRQFQDAVDRANAVLPPRNTAGLFKAACSTDLLFLIDTTGSMAPYINAVEQQVKSTIAEVKGLFFNETDLRVAVLGYKDHGDSPNIQFQDFTTSVDQVLTFLNKLYASGGGDDAEDVLGGIQTAVNASWTQQTRCLVHIADAPGHGRDLHYLPHYGTHRDDRYIEPGSEPHGLTYPPLINTLVKLNVDYIFLSIHTRTDRMALAFANVYAAAGADARLLPDNKYGGPGNIKPRRSGISSLTFTELLLGKQYSTLQSLIVRATSKSISNTSIPKSLGSPLNPINEDEEEAPLETDVPQWDKPGWLDNTWEAEGVCPEVMVYSAHTLADMMFSNENIRMSFMQLTLHTRSTPFNKGAMRTASYARTASSSTRFVTKSFLNNSRSIVHMIEDMQTQALCKAFALEFNGLLKLKQPIDFVVTVLFIDGVYVKYNNNGGYVKEDTPNDSFNRVAQAFSHFTFERSWGNFMVVDLQGVGNLLTDPVVHTRDPNRFKLNDLNMNSDGFKFFFATHFCNSYEFRYIWPAIEPTTCCSNKLCQRIIQLASAHKSFRFVGHHWCDGCWVQLMSSSSKRPCAENELEHDFEICPFYYEPQGKLPPRKCPEHLDVTVSTAALDDLGGFGAR</sequence>
<dbReference type="GO" id="GO:0005524">
    <property type="term" value="F:ATP binding"/>
    <property type="evidence" value="ECO:0007669"/>
    <property type="project" value="InterPro"/>
</dbReference>
<evidence type="ECO:0000313" key="10">
    <source>
        <dbReference type="Proteomes" id="UP001172159"/>
    </source>
</evidence>
<organism evidence="9 10">
    <name type="scientific">Apiosordaria backusii</name>
    <dbReference type="NCBI Taxonomy" id="314023"/>
    <lineage>
        <taxon>Eukaryota</taxon>
        <taxon>Fungi</taxon>
        <taxon>Dikarya</taxon>
        <taxon>Ascomycota</taxon>
        <taxon>Pezizomycotina</taxon>
        <taxon>Sordariomycetes</taxon>
        <taxon>Sordariomycetidae</taxon>
        <taxon>Sordariales</taxon>
        <taxon>Lasiosphaeriaceae</taxon>
        <taxon>Apiosordaria</taxon>
    </lineage>
</organism>
<dbReference type="Proteomes" id="UP001172159">
    <property type="component" value="Unassembled WGS sequence"/>
</dbReference>
<dbReference type="InterPro" id="IPR036465">
    <property type="entry name" value="vWFA_dom_sf"/>
</dbReference>
<dbReference type="Gene3D" id="3.40.50.410">
    <property type="entry name" value="von Willebrand factor, type A domain"/>
    <property type="match status" value="1"/>
</dbReference>
<comment type="subcellular location">
    <subcellularLocation>
        <location evidence="1">Secreted</location>
    </subcellularLocation>
</comment>
<dbReference type="EMBL" id="JAUKTV010000001">
    <property type="protein sequence ID" value="KAK0747732.1"/>
    <property type="molecule type" value="Genomic_DNA"/>
</dbReference>
<comment type="caution">
    <text evidence="9">The sequence shown here is derived from an EMBL/GenBank/DDBJ whole genome shotgun (WGS) entry which is preliminary data.</text>
</comment>
<dbReference type="Pfam" id="PF25106">
    <property type="entry name" value="VWA_4"/>
    <property type="match status" value="1"/>
</dbReference>
<dbReference type="SUPFAM" id="SSF53300">
    <property type="entry name" value="vWA-like"/>
    <property type="match status" value="1"/>
</dbReference>
<dbReference type="CDD" id="cd04515">
    <property type="entry name" value="Alpha_kinase"/>
    <property type="match status" value="1"/>
</dbReference>
<evidence type="ECO:0000256" key="6">
    <source>
        <dbReference type="ARBA" id="ARBA00022777"/>
    </source>
</evidence>
<feature type="domain" description="VWFA" evidence="7">
    <location>
        <begin position="71"/>
        <end position="151"/>
    </location>
</feature>
<dbReference type="PROSITE" id="PS50234">
    <property type="entry name" value="VWFA"/>
    <property type="match status" value="1"/>
</dbReference>
<dbReference type="SMART" id="SM00811">
    <property type="entry name" value="Alpha_kinase"/>
    <property type="match status" value="1"/>
</dbReference>
<dbReference type="InterPro" id="IPR056861">
    <property type="entry name" value="HMCN1-like_VWA"/>
</dbReference>
<accession>A0AA40EY76</accession>
<dbReference type="Pfam" id="PF02816">
    <property type="entry name" value="Alpha_kinase"/>
    <property type="match status" value="1"/>
</dbReference>
<dbReference type="Gene3D" id="3.30.200.20">
    <property type="entry name" value="Phosphorylase Kinase, domain 1"/>
    <property type="match status" value="1"/>
</dbReference>
<dbReference type="InterPro" id="IPR011009">
    <property type="entry name" value="Kinase-like_dom_sf"/>
</dbReference>
<dbReference type="PANTHER" id="PTHR47763:SF4">
    <property type="entry name" value="ALPHA-PROTEIN KINASE VWKA"/>
    <property type="match status" value="1"/>
</dbReference>
<evidence type="ECO:0000313" key="9">
    <source>
        <dbReference type="EMBL" id="KAK0747732.1"/>
    </source>
</evidence>
<keyword evidence="3" id="KW-0723">Serine/threonine-protein kinase</keyword>
<dbReference type="InterPro" id="IPR052969">
    <property type="entry name" value="Thr-specific_kinase-like"/>
</dbReference>
<dbReference type="AlphaFoldDB" id="A0AA40EY76"/>
<evidence type="ECO:0000256" key="5">
    <source>
        <dbReference type="ARBA" id="ARBA00022729"/>
    </source>
</evidence>
<dbReference type="InterPro" id="IPR004166">
    <property type="entry name" value="a-kinase_dom"/>
</dbReference>
<dbReference type="InterPro" id="IPR002035">
    <property type="entry name" value="VWF_A"/>
</dbReference>
<evidence type="ECO:0000256" key="4">
    <source>
        <dbReference type="ARBA" id="ARBA00022679"/>
    </source>
</evidence>
<protein>
    <recommendedName>
        <fullName evidence="11">Alpha-type protein kinase domain-containing protein</fullName>
    </recommendedName>
</protein>
<dbReference type="PANTHER" id="PTHR47763">
    <property type="entry name" value="ALPHA-PROTEIN KINASE VWKA"/>
    <property type="match status" value="1"/>
</dbReference>
<evidence type="ECO:0000259" key="8">
    <source>
        <dbReference type="PROSITE" id="PS51158"/>
    </source>
</evidence>
<keyword evidence="6" id="KW-0418">Kinase</keyword>
<keyword evidence="10" id="KW-1185">Reference proteome</keyword>
<evidence type="ECO:0000256" key="3">
    <source>
        <dbReference type="ARBA" id="ARBA00022527"/>
    </source>
</evidence>
<dbReference type="PROSITE" id="PS51158">
    <property type="entry name" value="ALPHA_KINASE"/>
    <property type="match status" value="1"/>
</dbReference>